<dbReference type="Pfam" id="PF06985">
    <property type="entry name" value="HET"/>
    <property type="match status" value="1"/>
</dbReference>
<name>A0A9P4PXR0_9PLEO</name>
<dbReference type="InterPro" id="IPR010730">
    <property type="entry name" value="HET"/>
</dbReference>
<keyword evidence="3" id="KW-1185">Reference proteome</keyword>
<dbReference type="PANTHER" id="PTHR24148">
    <property type="entry name" value="ANKYRIN REPEAT DOMAIN-CONTAINING PROTEIN 39 HOMOLOG-RELATED"/>
    <property type="match status" value="1"/>
</dbReference>
<proteinExistence type="predicted"/>
<evidence type="ECO:0000313" key="3">
    <source>
        <dbReference type="Proteomes" id="UP000799764"/>
    </source>
</evidence>
<gene>
    <name evidence="2" type="ORF">P171DRAFT_493874</name>
</gene>
<reference evidence="2" key="1">
    <citation type="journal article" date="2020" name="Stud. Mycol.">
        <title>101 Dothideomycetes genomes: a test case for predicting lifestyles and emergence of pathogens.</title>
        <authorList>
            <person name="Haridas S."/>
            <person name="Albert R."/>
            <person name="Binder M."/>
            <person name="Bloem J."/>
            <person name="Labutti K."/>
            <person name="Salamov A."/>
            <person name="Andreopoulos B."/>
            <person name="Baker S."/>
            <person name="Barry K."/>
            <person name="Bills G."/>
            <person name="Bluhm B."/>
            <person name="Cannon C."/>
            <person name="Castanera R."/>
            <person name="Culley D."/>
            <person name="Daum C."/>
            <person name="Ezra D."/>
            <person name="Gonzalez J."/>
            <person name="Henrissat B."/>
            <person name="Kuo A."/>
            <person name="Liang C."/>
            <person name="Lipzen A."/>
            <person name="Lutzoni F."/>
            <person name="Magnuson J."/>
            <person name="Mondo S."/>
            <person name="Nolan M."/>
            <person name="Ohm R."/>
            <person name="Pangilinan J."/>
            <person name="Park H.-J."/>
            <person name="Ramirez L."/>
            <person name="Alfaro M."/>
            <person name="Sun H."/>
            <person name="Tritt A."/>
            <person name="Yoshinaga Y."/>
            <person name="Zwiers L.-H."/>
            <person name="Turgeon B."/>
            <person name="Goodwin S."/>
            <person name="Spatafora J."/>
            <person name="Crous P."/>
            <person name="Grigoriev I."/>
        </authorList>
    </citation>
    <scope>NUCLEOTIDE SEQUENCE</scope>
    <source>
        <strain evidence="2">CBS 690.94</strain>
    </source>
</reference>
<accession>A0A9P4PXR0</accession>
<dbReference type="EMBL" id="MU001492">
    <property type="protein sequence ID" value="KAF2452177.1"/>
    <property type="molecule type" value="Genomic_DNA"/>
</dbReference>
<evidence type="ECO:0000313" key="2">
    <source>
        <dbReference type="EMBL" id="KAF2452177.1"/>
    </source>
</evidence>
<evidence type="ECO:0000259" key="1">
    <source>
        <dbReference type="Pfam" id="PF06985"/>
    </source>
</evidence>
<dbReference type="OrthoDB" id="2157530at2759"/>
<dbReference type="PANTHER" id="PTHR24148:SF73">
    <property type="entry name" value="HET DOMAIN PROTEIN (AFU_ORTHOLOGUE AFUA_8G01020)"/>
    <property type="match status" value="1"/>
</dbReference>
<organism evidence="2 3">
    <name type="scientific">Karstenula rhodostoma CBS 690.94</name>
    <dbReference type="NCBI Taxonomy" id="1392251"/>
    <lineage>
        <taxon>Eukaryota</taxon>
        <taxon>Fungi</taxon>
        <taxon>Dikarya</taxon>
        <taxon>Ascomycota</taxon>
        <taxon>Pezizomycotina</taxon>
        <taxon>Dothideomycetes</taxon>
        <taxon>Pleosporomycetidae</taxon>
        <taxon>Pleosporales</taxon>
        <taxon>Massarineae</taxon>
        <taxon>Didymosphaeriaceae</taxon>
        <taxon>Karstenula</taxon>
    </lineage>
</organism>
<dbReference type="AlphaFoldDB" id="A0A9P4PXR0"/>
<comment type="caution">
    <text evidence="2">The sequence shown here is derived from an EMBL/GenBank/DDBJ whole genome shotgun (WGS) entry which is preliminary data.</text>
</comment>
<sequence>MAGTAESADEPGAIYGPLDSATPHIRLLRLLKGRHDDPVSGELFQVALNQTPEVKYEALSYIWGNQELAHQIHVNGQPLNIGEILYSALYTLREMDKDRILWIDAICINRHDDSEVSHQIRLMGDIYQRSQDVIVYLGPETPEYKLVLEYMHQLEKVLDERGYAKLPVPDEESKDS</sequence>
<dbReference type="Proteomes" id="UP000799764">
    <property type="component" value="Unassembled WGS sequence"/>
</dbReference>
<feature type="domain" description="Heterokaryon incompatibility" evidence="1">
    <location>
        <begin position="56"/>
        <end position="158"/>
    </location>
</feature>
<protein>
    <recommendedName>
        <fullName evidence="1">Heterokaryon incompatibility domain-containing protein</fullName>
    </recommendedName>
</protein>
<dbReference type="InterPro" id="IPR052895">
    <property type="entry name" value="HetReg/Transcr_Mod"/>
</dbReference>